<accession>Q02BM3</accession>
<dbReference type="InterPro" id="IPR008928">
    <property type="entry name" value="6-hairpin_glycosidase_sf"/>
</dbReference>
<sequence precursor="true">MTRRNFLAAPVAAALAQSTDDDLRTLISDADLVYTKPVPRSEEGMPVGNGRMGSLVWTTPESLRFQINRVDVYANNSSTNSFFERHNDYCGGCGFVDIDFGKEVFPESGFAQRLNVYDGVLTVAGAEMIACPAQDVIAIQVPAPVKVNLRMLRAESKYYGGKLEEMVRDHVVTVQTRNHTAASRLEVRGDCIVLTQEFREGDYCCKSAVAIGKGKGRILNETELRLEAQPGTVLIASAATFDPKEDIAAIALRQLEAASSKGYPALRQETMAWWHDFWSRGYVALSSADGVARNVARNYHYFLYLMAAASRGKFPPKFNGMLWNTGGDLRTWGAQHWYANTSCYYEALFAANRLELLDPLFAMYSGMFDASAVAARQQWGSQGIYIGETSYFNGLEKMPDEIAEEMQSLYLLRKPWEQRSGRFKEYAANKHPHSSRWNWIQAGEWKDGRYVITERGFGPYGAVNHIFGSTAKIAYYYWRRFEFTQDVDWLRTRAYPMIRGAAEFYRNYPNVSKGADGKYHIHHVNSNESVYGARDTDEDLSAMHGITAAALRAAQILQVDVELQSKWREFLDDLAPLSTSDNPEALKPDNYTGPRVFVRGLKPAVKPGGFTPDGNSLPMFLFDLCNSGPNREIAHATFNASLRNGVGPRTTVPVLSKMAIAAAQLGSADAVRYMIPAQIEARVPERATAYKGGAVLANRMTLREGPQALDAQRLGRAAEALQTALVNSAPPAPGEDSTIELFTAWPKEWDARFKLGARGGFVVTASIRAGRVETVELESLAGAECRVRNPWTGELQRYPTRKGQKITLRKA</sequence>
<gene>
    <name evidence="3" type="ordered locus">Acid_0535</name>
</gene>
<proteinExistence type="predicted"/>
<dbReference type="InterPro" id="IPR043757">
    <property type="entry name" value="DUF5703_N"/>
</dbReference>
<dbReference type="OrthoDB" id="101302at2"/>
<dbReference type="HOGENOM" id="CLU_009745_0_0_0"/>
<dbReference type="GO" id="GO:0004560">
    <property type="term" value="F:alpha-L-fucosidase activity"/>
    <property type="evidence" value="ECO:0007669"/>
    <property type="project" value="TreeGrafter"/>
</dbReference>
<dbReference type="InterPro" id="IPR054363">
    <property type="entry name" value="GH95_cat"/>
</dbReference>
<dbReference type="STRING" id="234267.Acid_0535"/>
<dbReference type="KEGG" id="sus:Acid_0535"/>
<organism evidence="3">
    <name type="scientific">Solibacter usitatus (strain Ellin6076)</name>
    <dbReference type="NCBI Taxonomy" id="234267"/>
    <lineage>
        <taxon>Bacteria</taxon>
        <taxon>Pseudomonadati</taxon>
        <taxon>Acidobacteriota</taxon>
        <taxon>Terriglobia</taxon>
        <taxon>Bryobacterales</taxon>
        <taxon>Solibacteraceae</taxon>
        <taxon>Candidatus Solibacter</taxon>
    </lineage>
</organism>
<dbReference type="Gene3D" id="1.50.10.10">
    <property type="match status" value="1"/>
</dbReference>
<dbReference type="PANTHER" id="PTHR31084:SF0">
    <property type="entry name" value="ALPHA-L-FUCOSIDASE 2"/>
    <property type="match status" value="1"/>
</dbReference>
<dbReference type="eggNOG" id="COG1554">
    <property type="taxonomic scope" value="Bacteria"/>
</dbReference>
<evidence type="ECO:0000313" key="3">
    <source>
        <dbReference type="EMBL" id="ABJ81543.1"/>
    </source>
</evidence>
<dbReference type="GO" id="GO:0005975">
    <property type="term" value="P:carbohydrate metabolic process"/>
    <property type="evidence" value="ECO:0007669"/>
    <property type="project" value="InterPro"/>
</dbReference>
<feature type="domain" description="DUF5703" evidence="1">
    <location>
        <begin position="33"/>
        <end position="127"/>
    </location>
</feature>
<evidence type="ECO:0000259" key="2">
    <source>
        <dbReference type="Pfam" id="PF22124"/>
    </source>
</evidence>
<name>Q02BM3_SOLUE</name>
<dbReference type="EMBL" id="CP000473">
    <property type="protein sequence ID" value="ABJ81543.1"/>
    <property type="molecule type" value="Genomic_DNA"/>
</dbReference>
<dbReference type="Pfam" id="PF18961">
    <property type="entry name" value="DUF5703_N"/>
    <property type="match status" value="1"/>
</dbReference>
<dbReference type="Gene3D" id="2.60.40.1180">
    <property type="entry name" value="Golgi alpha-mannosidase II"/>
    <property type="match status" value="1"/>
</dbReference>
<dbReference type="SUPFAM" id="SSF48208">
    <property type="entry name" value="Six-hairpin glycosidases"/>
    <property type="match status" value="1"/>
</dbReference>
<dbReference type="InParanoid" id="Q02BM3"/>
<evidence type="ECO:0000259" key="1">
    <source>
        <dbReference type="Pfam" id="PF18961"/>
    </source>
</evidence>
<dbReference type="AlphaFoldDB" id="Q02BM3"/>
<feature type="domain" description="Glycosyl hydrolase family 95 catalytic" evidence="2">
    <location>
        <begin position="473"/>
        <end position="580"/>
    </location>
</feature>
<dbReference type="PANTHER" id="PTHR31084">
    <property type="entry name" value="ALPHA-L-FUCOSIDASE 2"/>
    <property type="match status" value="1"/>
</dbReference>
<dbReference type="Pfam" id="PF22124">
    <property type="entry name" value="Glyco_hydro_95_cat"/>
    <property type="match status" value="1"/>
</dbReference>
<dbReference type="InterPro" id="IPR012341">
    <property type="entry name" value="6hp_glycosidase-like_sf"/>
</dbReference>
<protein>
    <submittedName>
        <fullName evidence="3">Uncharacterized protein</fullName>
    </submittedName>
</protein>
<dbReference type="InterPro" id="IPR013780">
    <property type="entry name" value="Glyco_hydro_b"/>
</dbReference>
<reference evidence="3" key="1">
    <citation type="submission" date="2006-10" db="EMBL/GenBank/DDBJ databases">
        <title>Complete sequence of Solibacter usitatus Ellin6076.</title>
        <authorList>
            <consortium name="US DOE Joint Genome Institute"/>
            <person name="Copeland A."/>
            <person name="Lucas S."/>
            <person name="Lapidus A."/>
            <person name="Barry K."/>
            <person name="Detter J.C."/>
            <person name="Glavina del Rio T."/>
            <person name="Hammon N."/>
            <person name="Israni S."/>
            <person name="Dalin E."/>
            <person name="Tice H."/>
            <person name="Pitluck S."/>
            <person name="Thompson L.S."/>
            <person name="Brettin T."/>
            <person name="Bruce D."/>
            <person name="Han C."/>
            <person name="Tapia R."/>
            <person name="Gilna P."/>
            <person name="Schmutz J."/>
            <person name="Larimer F."/>
            <person name="Land M."/>
            <person name="Hauser L."/>
            <person name="Kyrpides N."/>
            <person name="Mikhailova N."/>
            <person name="Janssen P.H."/>
            <person name="Kuske C.R."/>
            <person name="Richardson P."/>
        </authorList>
    </citation>
    <scope>NUCLEOTIDE SEQUENCE</scope>
    <source>
        <strain evidence="3">Ellin6076</strain>
    </source>
</reference>